<dbReference type="InterPro" id="IPR003833">
    <property type="entry name" value="CT_C_D"/>
</dbReference>
<sequence>MSIDTSSSPQIQWLGNQALTLELPPPATLEGQRRIWRLAEWLRALDEVREAVPGMNNLMLELQPGAKTAGWPARLRKLWQQAEQAAPGGRVVEIPVRYGGAAGPDLQAVAQHCGLTPKQVITRHTAAEYTVFFLGFQPGFAYLGGLDPMLATPRHATPRQQVPAGSVAIGGSQTGIYPAASPGGWQIIGHSDLVLFDPERQPPSALQPGDTVRFVAAEAA</sequence>
<dbReference type="Pfam" id="PF02682">
    <property type="entry name" value="CT_C_D"/>
    <property type="match status" value="1"/>
</dbReference>
<gene>
    <name evidence="5" type="primary">pxpB</name>
    <name evidence="5" type="ORF">FYK34_10135</name>
</gene>
<dbReference type="GO" id="GO:0017168">
    <property type="term" value="F:5-oxoprolinase (ATP-hydrolyzing) activity"/>
    <property type="evidence" value="ECO:0007669"/>
    <property type="project" value="UniProtKB-EC"/>
</dbReference>
<dbReference type="PANTHER" id="PTHR34698">
    <property type="entry name" value="5-OXOPROLINASE SUBUNIT B"/>
    <property type="match status" value="1"/>
</dbReference>
<evidence type="ECO:0000256" key="1">
    <source>
        <dbReference type="ARBA" id="ARBA00022741"/>
    </source>
</evidence>
<evidence type="ECO:0000256" key="2">
    <source>
        <dbReference type="ARBA" id="ARBA00022801"/>
    </source>
</evidence>
<dbReference type="PANTHER" id="PTHR34698:SF2">
    <property type="entry name" value="5-OXOPROLINASE SUBUNIT B"/>
    <property type="match status" value="1"/>
</dbReference>
<keyword evidence="1" id="KW-0547">Nucleotide-binding</keyword>
<evidence type="ECO:0000259" key="4">
    <source>
        <dbReference type="SMART" id="SM00796"/>
    </source>
</evidence>
<dbReference type="SUPFAM" id="SSF50891">
    <property type="entry name" value="Cyclophilin-like"/>
    <property type="match status" value="1"/>
</dbReference>
<name>A0A5C1DGS9_9NEIS</name>
<evidence type="ECO:0000313" key="5">
    <source>
        <dbReference type="EMBL" id="QEL55896.1"/>
    </source>
</evidence>
<dbReference type="RefSeq" id="WP_149296253.1">
    <property type="nucleotide sequence ID" value="NZ_CP043473.1"/>
</dbReference>
<keyword evidence="2 5" id="KW-0378">Hydrolase</keyword>
<dbReference type="GO" id="GO:0005524">
    <property type="term" value="F:ATP binding"/>
    <property type="evidence" value="ECO:0007669"/>
    <property type="project" value="UniProtKB-KW"/>
</dbReference>
<dbReference type="EC" id="3.5.2.9" evidence="5"/>
<dbReference type="Gene3D" id="2.40.100.10">
    <property type="entry name" value="Cyclophilin-like"/>
    <property type="match status" value="1"/>
</dbReference>
<dbReference type="InterPro" id="IPR029000">
    <property type="entry name" value="Cyclophilin-like_dom_sf"/>
</dbReference>
<feature type="domain" description="Carboxyltransferase" evidence="4">
    <location>
        <begin position="9"/>
        <end position="206"/>
    </location>
</feature>
<protein>
    <submittedName>
        <fullName evidence="5">5-oxoprolinase subunit PxpB</fullName>
        <ecNumber evidence="5">3.5.2.9</ecNumber>
    </submittedName>
</protein>
<dbReference type="EMBL" id="CP043473">
    <property type="protein sequence ID" value="QEL55896.1"/>
    <property type="molecule type" value="Genomic_DNA"/>
</dbReference>
<dbReference type="SMART" id="SM00796">
    <property type="entry name" value="AHS1"/>
    <property type="match status" value="1"/>
</dbReference>
<dbReference type="Proteomes" id="UP000322079">
    <property type="component" value="Chromosome"/>
</dbReference>
<evidence type="ECO:0000313" key="6">
    <source>
        <dbReference type="Proteomes" id="UP000322079"/>
    </source>
</evidence>
<accession>A0A5C1DGS9</accession>
<reference evidence="5 6" key="1">
    <citation type="submission" date="2019-08" db="EMBL/GenBank/DDBJ databases">
        <title>Chromobacterium paludis, a novel bacterium isolated from a Maryland marsh pond.</title>
        <authorList>
            <person name="Blackburn M.B."/>
            <person name="Gundersen-Rindal D.E."/>
        </authorList>
    </citation>
    <scope>NUCLEOTIDE SEQUENCE [LARGE SCALE GENOMIC DNA]</scope>
    <source>
        <strain evidence="6">IIBBL 257-1</strain>
    </source>
</reference>
<dbReference type="KEGG" id="chrm:FYK34_10135"/>
<evidence type="ECO:0000256" key="3">
    <source>
        <dbReference type="ARBA" id="ARBA00022840"/>
    </source>
</evidence>
<dbReference type="AlphaFoldDB" id="A0A5C1DGS9"/>
<organism evidence="5 6">
    <name type="scientific">Chromobacterium paludis</name>
    <dbReference type="NCBI Taxonomy" id="2605945"/>
    <lineage>
        <taxon>Bacteria</taxon>
        <taxon>Pseudomonadati</taxon>
        <taxon>Pseudomonadota</taxon>
        <taxon>Betaproteobacteria</taxon>
        <taxon>Neisseriales</taxon>
        <taxon>Chromobacteriaceae</taxon>
        <taxon>Chromobacterium</taxon>
    </lineage>
</organism>
<keyword evidence="3" id="KW-0067">ATP-binding</keyword>
<dbReference type="SUPFAM" id="SSF160467">
    <property type="entry name" value="PH0987 N-terminal domain-like"/>
    <property type="match status" value="1"/>
</dbReference>
<dbReference type="NCBIfam" id="TIGR00370">
    <property type="entry name" value="5-oxoprolinase subunit PxpB"/>
    <property type="match status" value="1"/>
</dbReference>
<proteinExistence type="predicted"/>
<dbReference type="InterPro" id="IPR010016">
    <property type="entry name" value="PxpB"/>
</dbReference>
<keyword evidence="6" id="KW-1185">Reference proteome</keyword>